<gene>
    <name evidence="3" type="ORF">MKW94_023343</name>
</gene>
<dbReference type="PROSITE" id="PS51186">
    <property type="entry name" value="GNAT"/>
    <property type="match status" value="1"/>
</dbReference>
<dbReference type="CDD" id="cd04301">
    <property type="entry name" value="NAT_SF"/>
    <property type="match status" value="1"/>
</dbReference>
<dbReference type="EMBL" id="JAJJMA010137661">
    <property type="protein sequence ID" value="MCL7033712.1"/>
    <property type="molecule type" value="Genomic_DNA"/>
</dbReference>
<dbReference type="Proteomes" id="UP001177140">
    <property type="component" value="Unassembled WGS sequence"/>
</dbReference>
<dbReference type="InterPro" id="IPR000182">
    <property type="entry name" value="GNAT_dom"/>
</dbReference>
<comment type="caution">
    <text evidence="3">The sequence shown here is derived from an EMBL/GenBank/DDBJ whole genome shotgun (WGS) entry which is preliminary data.</text>
</comment>
<dbReference type="SUPFAM" id="SSF55729">
    <property type="entry name" value="Acyl-CoA N-acyltransferases (Nat)"/>
    <property type="match status" value="1"/>
</dbReference>
<dbReference type="Pfam" id="PF00583">
    <property type="entry name" value="Acetyltransf_1"/>
    <property type="match status" value="1"/>
</dbReference>
<evidence type="ECO:0000259" key="2">
    <source>
        <dbReference type="PROSITE" id="PS51186"/>
    </source>
</evidence>
<organism evidence="3 4">
    <name type="scientific">Papaver nudicaule</name>
    <name type="common">Iceland poppy</name>
    <dbReference type="NCBI Taxonomy" id="74823"/>
    <lineage>
        <taxon>Eukaryota</taxon>
        <taxon>Viridiplantae</taxon>
        <taxon>Streptophyta</taxon>
        <taxon>Embryophyta</taxon>
        <taxon>Tracheophyta</taxon>
        <taxon>Spermatophyta</taxon>
        <taxon>Magnoliopsida</taxon>
        <taxon>Ranunculales</taxon>
        <taxon>Papaveraceae</taxon>
        <taxon>Papaveroideae</taxon>
        <taxon>Papaver</taxon>
    </lineage>
</organism>
<evidence type="ECO:0000313" key="4">
    <source>
        <dbReference type="Proteomes" id="UP001177140"/>
    </source>
</evidence>
<name>A0AA41S5V7_PAPNU</name>
<feature type="region of interest" description="Disordered" evidence="1">
    <location>
        <begin position="84"/>
        <end position="109"/>
    </location>
</feature>
<protein>
    <recommendedName>
        <fullName evidence="2">N-acetyltransferase domain-containing protein</fullName>
    </recommendedName>
</protein>
<dbReference type="PANTHER" id="PTHR47426:SF3">
    <property type="entry name" value="GCN5-RELATED N-ACETYLTRANSFERASE 6, CHLOROPLASTIC"/>
    <property type="match status" value="1"/>
</dbReference>
<accession>A0AA41S5V7</accession>
<evidence type="ECO:0000256" key="1">
    <source>
        <dbReference type="SAM" id="MobiDB-lite"/>
    </source>
</evidence>
<reference evidence="3" key="1">
    <citation type="submission" date="2022-03" db="EMBL/GenBank/DDBJ databases">
        <title>A functionally conserved STORR gene fusion in Papaver species that diverged 16.8 million years ago.</title>
        <authorList>
            <person name="Catania T."/>
        </authorList>
    </citation>
    <scope>NUCLEOTIDE SEQUENCE</scope>
    <source>
        <strain evidence="3">S-191538</strain>
    </source>
</reference>
<evidence type="ECO:0000313" key="3">
    <source>
        <dbReference type="EMBL" id="MCL7033712.1"/>
    </source>
</evidence>
<dbReference type="AlphaFoldDB" id="A0AA41S5V7"/>
<dbReference type="GO" id="GO:0016747">
    <property type="term" value="F:acyltransferase activity, transferring groups other than amino-acyl groups"/>
    <property type="evidence" value="ECO:0007669"/>
    <property type="project" value="InterPro"/>
</dbReference>
<sequence length="307" mass="34876">MSMNVFHQTTTPKLLNFPPVSCIGRKRSSSSHFLVSSPATTMGFHPKSLHFLTCHRFSESSCKPVPHKTMKFSPVLFALPKDNEECPSGDEEIQEHKEHSTSISSDDVKEEQLKKLSSGEVKKLEFEVRAATRDDFWESACLRAEAFHKEQSSSCYHDGKMGTLQQFDEYNDIKGIYEIRDIVPFMCVVAVRKDGENVLDVIGTLDVYIQDPEETYSKEVVMAKKQTEPQKYGVIINVVVGKLAHRQGVASRVLEFAIEFARKKGVPQVLVYTDRDDEPALALYEKMGFTKDGVVEKFNQYKYCLKL</sequence>
<dbReference type="InterPro" id="IPR016181">
    <property type="entry name" value="Acyl_CoA_acyltransferase"/>
</dbReference>
<dbReference type="PANTHER" id="PTHR47426">
    <property type="entry name" value="ACYL-COA N-ACYLTRANSFERASES (NAT) SUPERFAMILY PROTEIN"/>
    <property type="match status" value="1"/>
</dbReference>
<feature type="domain" description="N-acetyltransferase" evidence="2">
    <location>
        <begin position="126"/>
        <end position="307"/>
    </location>
</feature>
<feature type="compositionally biased region" description="Basic and acidic residues" evidence="1">
    <location>
        <begin position="94"/>
        <end position="109"/>
    </location>
</feature>
<dbReference type="Gene3D" id="3.40.630.30">
    <property type="match status" value="1"/>
</dbReference>
<keyword evidence="4" id="KW-1185">Reference proteome</keyword>
<proteinExistence type="predicted"/>